<dbReference type="InterPro" id="IPR011006">
    <property type="entry name" value="CheY-like_superfamily"/>
</dbReference>
<dbReference type="Gene3D" id="3.40.50.2300">
    <property type="match status" value="1"/>
</dbReference>
<dbReference type="RefSeq" id="WP_133882071.1">
    <property type="nucleotide sequence ID" value="NZ_MWIN01000011.1"/>
</dbReference>
<dbReference type="CDD" id="cd17535">
    <property type="entry name" value="REC_NarL-like"/>
    <property type="match status" value="1"/>
</dbReference>
<comment type="caution">
    <text evidence="7">The sequence shown here is derived from an EMBL/GenBank/DDBJ whole genome shotgun (WGS) entry which is preliminary data.</text>
</comment>
<dbReference type="InterPro" id="IPR058245">
    <property type="entry name" value="NreC/VraR/RcsB-like_REC"/>
</dbReference>
<keyword evidence="1 3" id="KW-0597">Phosphoprotein</keyword>
<dbReference type="AlphaFoldDB" id="A0A4R7P5K1"/>
<dbReference type="InterPro" id="IPR001789">
    <property type="entry name" value="Sig_transdc_resp-reg_receiver"/>
</dbReference>
<evidence type="ECO:0000256" key="3">
    <source>
        <dbReference type="PROSITE-ProRule" id="PRU00169"/>
    </source>
</evidence>
<evidence type="ECO:0000259" key="5">
    <source>
        <dbReference type="PROSITE" id="PS50043"/>
    </source>
</evidence>
<dbReference type="SMART" id="SM00421">
    <property type="entry name" value="HTH_LUXR"/>
    <property type="match status" value="1"/>
</dbReference>
<evidence type="ECO:0000313" key="7">
    <source>
        <dbReference type="EMBL" id="TDU28531.1"/>
    </source>
</evidence>
<organism evidence="7 8">
    <name type="scientific">Panacagrimonas perspica</name>
    <dbReference type="NCBI Taxonomy" id="381431"/>
    <lineage>
        <taxon>Bacteria</taxon>
        <taxon>Pseudomonadati</taxon>
        <taxon>Pseudomonadota</taxon>
        <taxon>Gammaproteobacteria</taxon>
        <taxon>Nevskiales</taxon>
        <taxon>Nevskiaceae</taxon>
        <taxon>Panacagrimonas</taxon>
    </lineage>
</organism>
<evidence type="ECO:0000259" key="6">
    <source>
        <dbReference type="PROSITE" id="PS50110"/>
    </source>
</evidence>
<dbReference type="InterPro" id="IPR000792">
    <property type="entry name" value="Tscrpt_reg_LuxR_C"/>
</dbReference>
<gene>
    <name evidence="7" type="ORF">DFR24_2903</name>
</gene>
<dbReference type="EMBL" id="SOBT01000009">
    <property type="protein sequence ID" value="TDU28531.1"/>
    <property type="molecule type" value="Genomic_DNA"/>
</dbReference>
<protein>
    <submittedName>
        <fullName evidence="7">LuxR family two component transcriptional regulator</fullName>
    </submittedName>
</protein>
<dbReference type="PROSITE" id="PS50043">
    <property type="entry name" value="HTH_LUXR_2"/>
    <property type="match status" value="1"/>
</dbReference>
<name>A0A4R7P5K1_9GAMM</name>
<dbReference type="Pfam" id="PF00196">
    <property type="entry name" value="GerE"/>
    <property type="match status" value="1"/>
</dbReference>
<dbReference type="InterPro" id="IPR039420">
    <property type="entry name" value="WalR-like"/>
</dbReference>
<keyword evidence="2" id="KW-0238">DNA-binding</keyword>
<dbReference type="SUPFAM" id="SSF52172">
    <property type="entry name" value="CheY-like"/>
    <property type="match status" value="1"/>
</dbReference>
<keyword evidence="8" id="KW-1185">Reference proteome</keyword>
<evidence type="ECO:0000313" key="8">
    <source>
        <dbReference type="Proteomes" id="UP000295341"/>
    </source>
</evidence>
<dbReference type="OrthoDB" id="9796655at2"/>
<feature type="region of interest" description="Disordered" evidence="4">
    <location>
        <begin position="213"/>
        <end position="233"/>
    </location>
</feature>
<sequence>MSSPEKKTIRLLLVDDHVVVRSGLRMLLGANEHLTVVGEAATQEAAIAEAARLEPDIVLMDVRLPDGSGIEACREIRSVRPETRVLFLTSFADDEALLATFLAGGQGYLLKEIDEDGLIRSIEAVAGGQSILDAAMTQRMFAQMNTPTPSGARPTDGLSQQEHKVLALVAEGQTNKQIAAALGLSDKTVRNYLSQIFQKLQVTHRAHAAALYIRQAPGPGTPVPSPAKDKKHR</sequence>
<dbReference type="InterPro" id="IPR016032">
    <property type="entry name" value="Sig_transdc_resp-reg_C-effctor"/>
</dbReference>
<dbReference type="GO" id="GO:0006355">
    <property type="term" value="P:regulation of DNA-templated transcription"/>
    <property type="evidence" value="ECO:0007669"/>
    <property type="project" value="InterPro"/>
</dbReference>
<evidence type="ECO:0000256" key="1">
    <source>
        <dbReference type="ARBA" id="ARBA00022553"/>
    </source>
</evidence>
<feature type="domain" description="Response regulatory" evidence="6">
    <location>
        <begin position="10"/>
        <end position="126"/>
    </location>
</feature>
<dbReference type="PANTHER" id="PTHR43214">
    <property type="entry name" value="TWO-COMPONENT RESPONSE REGULATOR"/>
    <property type="match status" value="1"/>
</dbReference>
<dbReference type="Pfam" id="PF00072">
    <property type="entry name" value="Response_reg"/>
    <property type="match status" value="1"/>
</dbReference>
<accession>A0A4R7P5K1</accession>
<proteinExistence type="predicted"/>
<dbReference type="SUPFAM" id="SSF46894">
    <property type="entry name" value="C-terminal effector domain of the bipartite response regulators"/>
    <property type="match status" value="1"/>
</dbReference>
<dbReference type="GO" id="GO:0000160">
    <property type="term" value="P:phosphorelay signal transduction system"/>
    <property type="evidence" value="ECO:0007669"/>
    <property type="project" value="InterPro"/>
</dbReference>
<evidence type="ECO:0000256" key="2">
    <source>
        <dbReference type="ARBA" id="ARBA00023125"/>
    </source>
</evidence>
<dbReference type="GO" id="GO:0003677">
    <property type="term" value="F:DNA binding"/>
    <property type="evidence" value="ECO:0007669"/>
    <property type="project" value="UniProtKB-KW"/>
</dbReference>
<dbReference type="Proteomes" id="UP000295341">
    <property type="component" value="Unassembled WGS sequence"/>
</dbReference>
<feature type="domain" description="HTH luxR-type" evidence="5">
    <location>
        <begin position="151"/>
        <end position="216"/>
    </location>
</feature>
<dbReference type="PRINTS" id="PR00038">
    <property type="entry name" value="HTHLUXR"/>
</dbReference>
<evidence type="ECO:0000256" key="4">
    <source>
        <dbReference type="SAM" id="MobiDB-lite"/>
    </source>
</evidence>
<dbReference type="PROSITE" id="PS50110">
    <property type="entry name" value="RESPONSE_REGULATORY"/>
    <property type="match status" value="1"/>
</dbReference>
<reference evidence="7 8" key="1">
    <citation type="submission" date="2019-03" db="EMBL/GenBank/DDBJ databases">
        <title>Genomic Encyclopedia of Type Strains, Phase IV (KMG-IV): sequencing the most valuable type-strain genomes for metagenomic binning, comparative biology and taxonomic classification.</title>
        <authorList>
            <person name="Goeker M."/>
        </authorList>
    </citation>
    <scope>NUCLEOTIDE SEQUENCE [LARGE SCALE GENOMIC DNA]</scope>
    <source>
        <strain evidence="7 8">DSM 26377</strain>
    </source>
</reference>
<feature type="modified residue" description="4-aspartylphosphate" evidence="3">
    <location>
        <position position="61"/>
    </location>
</feature>
<dbReference type="SMART" id="SM00448">
    <property type="entry name" value="REC"/>
    <property type="match status" value="1"/>
</dbReference>
<dbReference type="CDD" id="cd06170">
    <property type="entry name" value="LuxR_C_like"/>
    <property type="match status" value="1"/>
</dbReference>